<evidence type="ECO:0000313" key="1">
    <source>
        <dbReference type="EMBL" id="MCP1102495.1"/>
    </source>
</evidence>
<organism evidence="1 2">
    <name type="scientific">Aequitasia blattaphilus</name>
    <dbReference type="NCBI Taxonomy" id="2949332"/>
    <lineage>
        <taxon>Bacteria</taxon>
        <taxon>Bacillati</taxon>
        <taxon>Bacillota</taxon>
        <taxon>Clostridia</taxon>
        <taxon>Lachnospirales</taxon>
        <taxon>Lachnospiraceae</taxon>
        <taxon>Aequitasia</taxon>
    </lineage>
</organism>
<evidence type="ECO:0000313" key="2">
    <source>
        <dbReference type="Proteomes" id="UP001523566"/>
    </source>
</evidence>
<accession>A0ABT1E9J3</accession>
<proteinExistence type="predicted"/>
<keyword evidence="2" id="KW-1185">Reference proteome</keyword>
<sequence length="453" mass="51843">MTNILKVTTPVSGYGKITPERVQGDQNTTKAASQKLEGNQSSIAKFRYESNYGSFIKQLQENLFQTGDFSKIFSEGLGGNEYLHKLQEFRTELVVNPEDIPEVFKTWHNASAKFSGDFFGVFREVLNSNAPLELKAEILEFIRRYSDLSDTPRMLESIRHTLTEIEGHMYQEARNQLKELTANLTLEGTNEEIQAELGYIREKVLPFLNLYISRTNERGRMRDLSALLGNLLGRCENGAPSRVEEGFANLMKYQTMNAYFPDLDSSGILQFLANTDYEKAKRGQKWVKKFQELVTEAMAGKAGKEQQILLKNMVHSTLLNESVYMPVLHSILPMQVNENLTFVEMWVDPDADKRTSQDETKQGTQSLIKFDIENVGKFDLFFYHQEGKVRMQLNAPEAFKETLGQIKTDIGKIIRNNDLEVEELFVETGKEMIPLTEAFPRIVEKENVVNVRI</sequence>
<name>A0ABT1E9J3_9FIRM</name>
<gene>
    <name evidence="1" type="ORF">NK125_08730</name>
</gene>
<dbReference type="Proteomes" id="UP001523566">
    <property type="component" value="Unassembled WGS sequence"/>
</dbReference>
<comment type="caution">
    <text evidence="1">The sequence shown here is derived from an EMBL/GenBank/DDBJ whole genome shotgun (WGS) entry which is preliminary data.</text>
</comment>
<reference evidence="1 2" key="1">
    <citation type="journal article" date="2022" name="Genome Biol. Evol.">
        <title>Host diet, physiology and behaviors set the stage for Lachnospiraceae cladogenesis.</title>
        <authorList>
            <person name="Vera-Ponce De Leon A."/>
            <person name="Schneider M."/>
            <person name="Jahnes B.C."/>
            <person name="Sadowski V."/>
            <person name="Camuy-Velez L.A."/>
            <person name="Duan J."/>
            <person name="Sabree Z.L."/>
        </authorList>
    </citation>
    <scope>NUCLEOTIDE SEQUENCE [LARGE SCALE GENOMIC DNA]</scope>
    <source>
        <strain evidence="1 2">PAL113</strain>
    </source>
</reference>
<dbReference type="EMBL" id="JAMZFW010000011">
    <property type="protein sequence ID" value="MCP1102495.1"/>
    <property type="molecule type" value="Genomic_DNA"/>
</dbReference>
<protein>
    <submittedName>
        <fullName evidence="1">Uncharacterized protein</fullName>
    </submittedName>
</protein>
<dbReference type="RefSeq" id="WP_262066281.1">
    <property type="nucleotide sequence ID" value="NZ_JAMXOD010000011.1"/>
</dbReference>